<dbReference type="Proteomes" id="UP000521075">
    <property type="component" value="Unassembled WGS sequence"/>
</dbReference>
<reference evidence="1 2" key="1">
    <citation type="submission" date="2020-07" db="EMBL/GenBank/DDBJ databases">
        <title>Sequencing the genomes of 1000 actinobacteria strains.</title>
        <authorList>
            <person name="Klenk H.-P."/>
        </authorList>
    </citation>
    <scope>NUCLEOTIDE SEQUENCE [LARGE SCALE GENOMIC DNA]</scope>
    <source>
        <strain evidence="1 2">DSM 15166</strain>
    </source>
</reference>
<dbReference type="AlphaFoldDB" id="A0A853DLY6"/>
<evidence type="ECO:0000313" key="1">
    <source>
        <dbReference type="EMBL" id="NYK10086.1"/>
    </source>
</evidence>
<accession>A0A853DLY6</accession>
<dbReference type="EMBL" id="JACCHJ010000001">
    <property type="protein sequence ID" value="NYK10086.1"/>
    <property type="molecule type" value="Genomic_DNA"/>
</dbReference>
<keyword evidence="2" id="KW-1185">Reference proteome</keyword>
<comment type="caution">
    <text evidence="1">The sequence shown here is derived from an EMBL/GenBank/DDBJ whole genome shotgun (WGS) entry which is preliminary data.</text>
</comment>
<name>A0A853DLY6_9MICO</name>
<evidence type="ECO:0000313" key="2">
    <source>
        <dbReference type="Proteomes" id="UP000521075"/>
    </source>
</evidence>
<sequence length="61" mass="6752">MTTSTLHLPEYGLVTCVVETSTHPSTGSRLVVVRSILGPDNRAVPPHLWVRAEKTLRDRLS</sequence>
<proteinExistence type="predicted"/>
<gene>
    <name evidence="1" type="ORF">HNR14_001967</name>
</gene>
<protein>
    <submittedName>
        <fullName evidence="1">Uncharacterized protein</fullName>
    </submittedName>
</protein>
<dbReference type="RefSeq" id="WP_179700893.1">
    <property type="nucleotide sequence ID" value="NZ_BAAAHA010000010.1"/>
</dbReference>
<organism evidence="1 2">
    <name type="scientific">Leifsonia naganoensis</name>
    <dbReference type="NCBI Taxonomy" id="150025"/>
    <lineage>
        <taxon>Bacteria</taxon>
        <taxon>Bacillati</taxon>
        <taxon>Actinomycetota</taxon>
        <taxon>Actinomycetes</taxon>
        <taxon>Micrococcales</taxon>
        <taxon>Microbacteriaceae</taxon>
        <taxon>Leifsonia</taxon>
    </lineage>
</organism>